<evidence type="ECO:0000259" key="4">
    <source>
        <dbReference type="Pfam" id="PF11380"/>
    </source>
</evidence>
<dbReference type="STRING" id="1754192.A0A1Y1WRF9"/>
<evidence type="ECO:0000313" key="6">
    <source>
        <dbReference type="Proteomes" id="UP000193944"/>
    </source>
</evidence>
<reference evidence="5 6" key="2">
    <citation type="submission" date="2016-08" db="EMBL/GenBank/DDBJ databases">
        <title>Pervasive Adenine N6-methylation of Active Genes in Fungi.</title>
        <authorList>
            <consortium name="DOE Joint Genome Institute"/>
            <person name="Mondo S.J."/>
            <person name="Dannebaum R.O."/>
            <person name="Kuo R.C."/>
            <person name="Labutti K."/>
            <person name="Haridas S."/>
            <person name="Kuo A."/>
            <person name="Salamov A."/>
            <person name="Ahrendt S.R."/>
            <person name="Lipzen A."/>
            <person name="Sullivan W."/>
            <person name="Andreopoulos W.B."/>
            <person name="Clum A."/>
            <person name="Lindquist E."/>
            <person name="Daum C."/>
            <person name="Ramamoorthy G.K."/>
            <person name="Gryganskyi A."/>
            <person name="Culley D."/>
            <person name="Magnuson J.K."/>
            <person name="James T.Y."/>
            <person name="O'Malley M.A."/>
            <person name="Stajich J.E."/>
            <person name="Spatafora J.W."/>
            <person name="Visel A."/>
            <person name="Grigoriev I.V."/>
        </authorList>
    </citation>
    <scope>NUCLEOTIDE SEQUENCE [LARGE SCALE GENOMIC DNA]</scope>
    <source>
        <strain evidence="5 6">S4</strain>
    </source>
</reference>
<evidence type="ECO:0000313" key="5">
    <source>
        <dbReference type="EMBL" id="ORX75868.1"/>
    </source>
</evidence>
<protein>
    <recommendedName>
        <fullName evidence="4">Stealth protein CR2 conserved region 2 domain-containing protein</fullName>
    </recommendedName>
</protein>
<proteinExistence type="inferred from homology"/>
<name>A0A1Y1WRF9_9FUNG</name>
<keyword evidence="6" id="KW-1185">Reference proteome</keyword>
<comment type="caution">
    <text evidence="5">The sequence shown here is derived from an EMBL/GenBank/DDBJ whole genome shotgun (WGS) entry which is preliminary data.</text>
</comment>
<feature type="transmembrane region" description="Helical" evidence="3">
    <location>
        <begin position="28"/>
        <end position="50"/>
    </location>
</feature>
<dbReference type="GO" id="GO:0016772">
    <property type="term" value="F:transferase activity, transferring phosphorus-containing groups"/>
    <property type="evidence" value="ECO:0007669"/>
    <property type="project" value="InterPro"/>
</dbReference>
<dbReference type="OrthoDB" id="263283at2759"/>
<evidence type="ECO:0000256" key="1">
    <source>
        <dbReference type="ARBA" id="ARBA00007583"/>
    </source>
</evidence>
<evidence type="ECO:0000256" key="2">
    <source>
        <dbReference type="ARBA" id="ARBA00022679"/>
    </source>
</evidence>
<feature type="domain" description="Stealth protein CR2 conserved region 2" evidence="4">
    <location>
        <begin position="205"/>
        <end position="310"/>
    </location>
</feature>
<dbReference type="PANTHER" id="PTHR24045">
    <property type="match status" value="1"/>
</dbReference>
<keyword evidence="2" id="KW-0808">Transferase</keyword>
<dbReference type="AlphaFoldDB" id="A0A1Y1WRF9"/>
<gene>
    <name evidence="5" type="ORF">BCR32DRAFT_249196</name>
</gene>
<dbReference type="GO" id="GO:0005794">
    <property type="term" value="C:Golgi apparatus"/>
    <property type="evidence" value="ECO:0007669"/>
    <property type="project" value="TreeGrafter"/>
</dbReference>
<dbReference type="InterPro" id="IPR047141">
    <property type="entry name" value="Stealth"/>
</dbReference>
<dbReference type="PANTHER" id="PTHR24045:SF0">
    <property type="entry name" value="N-ACETYLGLUCOSAMINE-1-PHOSPHOTRANSFERASE SUBUNITS ALPHA_BETA"/>
    <property type="match status" value="1"/>
</dbReference>
<keyword evidence="3" id="KW-1133">Transmembrane helix</keyword>
<dbReference type="InterPro" id="IPR021520">
    <property type="entry name" value="Stealth_CR2"/>
</dbReference>
<dbReference type="Proteomes" id="UP000193944">
    <property type="component" value="Unassembled WGS sequence"/>
</dbReference>
<dbReference type="Pfam" id="PF11380">
    <property type="entry name" value="Stealth_CR2"/>
    <property type="match status" value="1"/>
</dbReference>
<sequence>MFFEKINRNSYKYAPIQPKEKPVSKSKIFSLVSAGIVILSMGAVALYFIITLNYRFDKIIPFLSTLIMSNTTDSIIYGFHLQRQQQKDIEIHYYPLGDLEVLPKSLRPTAINLLLEEANDLLDQETTHVSKNMRDAYPDMRELEFHLRYAHEVENGIRGPELEPEWEWAANISIVYTWINGSEPLHLQQKAKYNGGHAKPDSRDRCVDELRYSIRSLINNLIWHKGTIYIVSPTNHVPEWLDPSFDRIKIIDQSKLLPEKNVLGEDVNPTFNSFAIEWYLDKIEGISEQFIQINDDYFFRRPVHPSLFFYGGGEAYNLNPSLVKPLNHNEKIIRERKKFNNHRKGTKITDSGIWEFLYGNNKKREEKRNNDVPPQRVYRRSLLDYNNFIPMPDPMFHYAIDEEAIKEMENVENQNIPGRNEIKNKNDSIIVLDDINGQQFVLDLSNGVYSGLVNKEEYENKNWSSDFTSIEKNDSLESVNMKEVKKTSKFSDRIKNFFSKDEEEKVYSKTYYPNAARHFHFPIIYMENRRVDKNLNSYKRIGYKDTFKTSWSQKFEAAESITTFCLKSFFGQDIGINSLYHAPYVFYRDLYEPSRQLYREYLNLTLTHRFRDGFDILPPLSKLSYLRYQASSSNFEEEFDKQYNMTYIYAEDETEKNLNNDNNNEKHIRTILKYGFHIMSEEYVKKLFTFGAIYDNCRHNQNLFKEIVESETLLMYNLNDDYTYPEAGEQLREFLKFMYPEPGPFEKVLSSNSQNEN</sequence>
<dbReference type="EMBL" id="MCFG01000331">
    <property type="protein sequence ID" value="ORX75868.1"/>
    <property type="molecule type" value="Genomic_DNA"/>
</dbReference>
<evidence type="ECO:0000256" key="3">
    <source>
        <dbReference type="SAM" id="Phobius"/>
    </source>
</evidence>
<keyword evidence="3" id="KW-0472">Membrane</keyword>
<accession>A0A1Y1WRF9</accession>
<organism evidence="5 6">
    <name type="scientific">Anaeromyces robustus</name>
    <dbReference type="NCBI Taxonomy" id="1754192"/>
    <lineage>
        <taxon>Eukaryota</taxon>
        <taxon>Fungi</taxon>
        <taxon>Fungi incertae sedis</taxon>
        <taxon>Chytridiomycota</taxon>
        <taxon>Chytridiomycota incertae sedis</taxon>
        <taxon>Neocallimastigomycetes</taxon>
        <taxon>Neocallimastigales</taxon>
        <taxon>Neocallimastigaceae</taxon>
        <taxon>Anaeromyces</taxon>
    </lineage>
</organism>
<keyword evidence="3" id="KW-0812">Transmembrane</keyword>
<comment type="similarity">
    <text evidence="1">Belongs to the stealth family.</text>
</comment>
<reference evidence="5 6" key="1">
    <citation type="submission" date="2016-08" db="EMBL/GenBank/DDBJ databases">
        <title>A Parts List for Fungal Cellulosomes Revealed by Comparative Genomics.</title>
        <authorList>
            <consortium name="DOE Joint Genome Institute"/>
            <person name="Haitjema C.H."/>
            <person name="Gilmore S.P."/>
            <person name="Henske J.K."/>
            <person name="Solomon K.V."/>
            <person name="De Groot R."/>
            <person name="Kuo A."/>
            <person name="Mondo S.J."/>
            <person name="Salamov A.A."/>
            <person name="Labutti K."/>
            <person name="Zhao Z."/>
            <person name="Chiniquy J."/>
            <person name="Barry K."/>
            <person name="Brewer H.M."/>
            <person name="Purvine S.O."/>
            <person name="Wright A.T."/>
            <person name="Boxma B."/>
            <person name="Van Alen T."/>
            <person name="Hackstein J.H."/>
            <person name="Baker S.E."/>
            <person name="Grigoriev I.V."/>
            <person name="O'Malley M.A."/>
        </authorList>
    </citation>
    <scope>NUCLEOTIDE SEQUENCE [LARGE SCALE GENOMIC DNA]</scope>
    <source>
        <strain evidence="5 6">S4</strain>
    </source>
</reference>